<name>A0A835ZN32_SHEEP</name>
<dbReference type="SUPFAM" id="SSF101447">
    <property type="entry name" value="Formin homology 2 domain (FH2 domain)"/>
    <property type="match status" value="1"/>
</dbReference>
<dbReference type="SUPFAM" id="SSF50156">
    <property type="entry name" value="PDZ domain-like"/>
    <property type="match status" value="2"/>
</dbReference>
<feature type="compositionally biased region" description="Pro residues" evidence="10">
    <location>
        <begin position="911"/>
        <end position="926"/>
    </location>
</feature>
<dbReference type="CDD" id="cd06744">
    <property type="entry name" value="PDZ2_L-delphilin-like"/>
    <property type="match status" value="1"/>
</dbReference>
<dbReference type="InterPro" id="IPR015425">
    <property type="entry name" value="FH2_Formin"/>
</dbReference>
<keyword evidence="2" id="KW-0597">Phosphoprotein</keyword>
<protein>
    <recommendedName>
        <fullName evidence="8">Delphilin</fullName>
    </recommendedName>
    <alternativeName>
        <fullName evidence="9">Glutamate receptor, ionotropic, delta 2-interacting protein 1</fullName>
    </alternativeName>
</protein>
<evidence type="ECO:0000313" key="14">
    <source>
        <dbReference type="Proteomes" id="UP000664991"/>
    </source>
</evidence>
<reference evidence="13 14" key="1">
    <citation type="submission" date="2020-12" db="EMBL/GenBank/DDBJ databases">
        <title>De novo assembly of Tibetan sheep genome.</title>
        <authorList>
            <person name="Li X."/>
        </authorList>
    </citation>
    <scope>NUCLEOTIDE SEQUENCE [LARGE SCALE GENOMIC DNA]</scope>
    <source>
        <tissue evidence="13">Heart</tissue>
    </source>
</reference>
<evidence type="ECO:0000259" key="12">
    <source>
        <dbReference type="PROSITE" id="PS51444"/>
    </source>
</evidence>
<evidence type="ECO:0000256" key="6">
    <source>
        <dbReference type="ARBA" id="ARBA00023257"/>
    </source>
</evidence>
<keyword evidence="3" id="KW-0677">Repeat</keyword>
<proteinExistence type="predicted"/>
<feature type="domain" description="PDZ" evidence="11">
    <location>
        <begin position="163"/>
        <end position="231"/>
    </location>
</feature>
<feature type="compositionally biased region" description="Low complexity" evidence="10">
    <location>
        <begin position="780"/>
        <end position="794"/>
    </location>
</feature>
<accession>A0A835ZN32</accession>
<dbReference type="PANTHER" id="PTHR45725:SF3">
    <property type="entry name" value="DELPHILIN"/>
    <property type="match status" value="1"/>
</dbReference>
<dbReference type="SMART" id="SM00498">
    <property type="entry name" value="FH2"/>
    <property type="match status" value="1"/>
</dbReference>
<evidence type="ECO:0000256" key="3">
    <source>
        <dbReference type="ARBA" id="ARBA00022737"/>
    </source>
</evidence>
<evidence type="ECO:0000256" key="10">
    <source>
        <dbReference type="SAM" id="MobiDB-lite"/>
    </source>
</evidence>
<sequence>MLLVLLVTGAFSDYSEDHFALETPAVTSDALVTSAKALSSRGLAISKRPQVSRQHRALSPQPLPPPGRKVGCRQVGSKLLWPLSSSPAAGHRSEPVCTWKGGRGLAPSVSSQHAFACERADCLTHGARTDLRPLQDPGMPRPHLGPVDPGVPHCPHVTSCTATTAMPATNQGWPEDFGFRLGGSGPCFVLDVVEGSSAHAGGLRPGDQILEVEGLAVGGLSRERLVRLARRCPRVPPSLGVLPGPIGCPGAGSGFEPLTTALRIPRSSRGLYLGRELLRLAGRKRPDAVHRERRRKAQEFSRKVDEILGDQPTAKEQVFSALKRFAVEQRVDELVWALTLVLPPEARRPLLENLRIFIPKKHRARFDEVVSQGLLGKLCRARRTHGAQRLRRSRSEERPERLLVSTRASAAPRRPDEPPPRKAASLLGGRAGPGGARRTVRVYKGNKSFGFTLRGHGPVWIESVLPGSPADNASLKSGDRILFLNGLDMRNCSHDKVVSMLQGSGAMPTLVVEEGLVPFASDSDSMDSPNPSSALTSLQWVAEILPSSIRVQGRTFSQQLEHLLTPPERYGVCRALESFFQHRNIDTLIVDVYPVLDTPAKQVLWQFIYQLLTYEEQELCQEKIACFLGYTAMTEPESEPEPELEPEPAPEPQTRSSLRASSMCRRSLRSQGLEASLGCGPSDCPEMPLPPIPGERQAGDGTSLPETPNPKMMSAVYAELESRLSSSFKGKMGTSSRAHASPPLPSAAGPAGPRTRSSISWPSEQLLPSPCYYPLCSEGLASPSSSESHPYASLDSSRAPSPQPGPGPVCAESPPSPDPSRRPSSRRKLFAFSRPVRSRDTDRFLDALSEQLGPRVTIVEDFLSPENDYEEMSFHDDQGSFITNERSSASECISSSEEGSSLTYSSLSDHIPPPPLSPPPPPPLPFHDPKPSSSRTPDGPRGPAPALPKPLAQLGHPVPPPPPPPLPPPVPCAPPMLPRGLGHRRSETSHMSVKRLRWEQVENSEGTIWGQLGEDSDYDKLSDMVKYLDLELHFGTQKAAKPVPGPEPFRKKEVVEILSHKKAYNTSILLAHLKLSPAELRQVLMSMEPRRLEPAHLAQLLLFAPDADEEQRYQAYREAPGRLSEPDQFVLQMLSVPEYKTRLRSLHFQATLQEKTEEIRGSLECLRQASLELKNSRKLAKILEFVLAMGNYLNDGQPQTNKTTGFKINFLTELNSTKTVDGKSTFLHILAKSLSQHFPELLGFAQDLPTVPLAAKVNQRALTSDLADLHGTISEIQAACQSMSPSSEDRFAVVMASFLETAQPLLRALDGLQREAMEELGKALAFFGEDSKATTSEAFFGIFAEFMSKFENVYECSRGH</sequence>
<feature type="domain" description="FH2" evidence="12">
    <location>
        <begin position="983"/>
        <end position="1360"/>
    </location>
</feature>
<dbReference type="Pfam" id="PF00595">
    <property type="entry name" value="PDZ"/>
    <property type="match status" value="2"/>
</dbReference>
<feature type="compositionally biased region" description="Low complexity" evidence="10">
    <location>
        <begin position="885"/>
        <end position="910"/>
    </location>
</feature>
<dbReference type="SMART" id="SM00228">
    <property type="entry name" value="PDZ"/>
    <property type="match status" value="2"/>
</dbReference>
<dbReference type="Gene3D" id="1.20.58.2220">
    <property type="entry name" value="Formin, FH2 domain"/>
    <property type="match status" value="1"/>
</dbReference>
<evidence type="ECO:0000259" key="11">
    <source>
        <dbReference type="PROSITE" id="PS50106"/>
    </source>
</evidence>
<dbReference type="InterPro" id="IPR051425">
    <property type="entry name" value="Formin_Homology"/>
</dbReference>
<dbReference type="InterPro" id="IPR001478">
    <property type="entry name" value="PDZ"/>
</dbReference>
<evidence type="ECO:0000256" key="1">
    <source>
        <dbReference type="ARBA" id="ARBA00022475"/>
    </source>
</evidence>
<feature type="region of interest" description="Disordered" evidence="10">
    <location>
        <begin position="869"/>
        <end position="992"/>
    </location>
</feature>
<dbReference type="PROSITE" id="PS51444">
    <property type="entry name" value="FH2"/>
    <property type="match status" value="1"/>
</dbReference>
<dbReference type="Pfam" id="PF02181">
    <property type="entry name" value="FH2"/>
    <property type="match status" value="1"/>
</dbReference>
<evidence type="ECO:0000256" key="2">
    <source>
        <dbReference type="ARBA" id="ARBA00022553"/>
    </source>
</evidence>
<dbReference type="InterPro" id="IPR036034">
    <property type="entry name" value="PDZ_sf"/>
</dbReference>
<dbReference type="Gene3D" id="1.20.1160.20">
    <property type="match status" value="2"/>
</dbReference>
<feature type="region of interest" description="Disordered" evidence="10">
    <location>
        <begin position="44"/>
        <end position="70"/>
    </location>
</feature>
<dbReference type="CDD" id="cd07354">
    <property type="entry name" value="HN_L-delphilin-R1_like"/>
    <property type="match status" value="1"/>
</dbReference>
<gene>
    <name evidence="13" type="ORF">JEQ12_012738</name>
</gene>
<dbReference type="FunFam" id="1.20.58.2220:FF:000008">
    <property type="entry name" value="Grid2 interacting protein"/>
    <property type="match status" value="1"/>
</dbReference>
<evidence type="ECO:0000256" key="4">
    <source>
        <dbReference type="ARBA" id="ARBA00023018"/>
    </source>
</evidence>
<comment type="subcellular location">
    <subcellularLocation>
        <location evidence="7">Postsynaptic cell membrane</location>
    </subcellularLocation>
</comment>
<feature type="compositionally biased region" description="Low complexity" evidence="10">
    <location>
        <begin position="735"/>
        <end position="754"/>
    </location>
</feature>
<evidence type="ECO:0000313" key="13">
    <source>
        <dbReference type="EMBL" id="KAG5195449.1"/>
    </source>
</evidence>
<evidence type="ECO:0000256" key="8">
    <source>
        <dbReference type="ARBA" id="ARBA00069155"/>
    </source>
</evidence>
<dbReference type="PROSITE" id="PS50106">
    <property type="entry name" value="PDZ"/>
    <property type="match status" value="2"/>
</dbReference>
<dbReference type="EMBL" id="JAEMGP010000024">
    <property type="protein sequence ID" value="KAG5195449.1"/>
    <property type="molecule type" value="Genomic_DNA"/>
</dbReference>
<dbReference type="PANTHER" id="PTHR45725">
    <property type="entry name" value="FORMIN HOMOLOGY 2 FAMILY MEMBER"/>
    <property type="match status" value="1"/>
</dbReference>
<keyword evidence="1" id="KW-1003">Cell membrane</keyword>
<feature type="compositionally biased region" description="Acidic residues" evidence="10">
    <location>
        <begin position="636"/>
        <end position="648"/>
    </location>
</feature>
<feature type="region of interest" description="Disordered" evidence="10">
    <location>
        <begin position="675"/>
        <end position="762"/>
    </location>
</feature>
<keyword evidence="5" id="KW-0472">Membrane</keyword>
<dbReference type="InterPro" id="IPR042201">
    <property type="entry name" value="FH2_Formin_sf"/>
</dbReference>
<evidence type="ECO:0000256" key="9">
    <source>
        <dbReference type="ARBA" id="ARBA00077105"/>
    </source>
</evidence>
<feature type="compositionally biased region" description="Pro residues" evidence="10">
    <location>
        <begin position="957"/>
        <end position="977"/>
    </location>
</feature>
<feature type="domain" description="PDZ" evidence="11">
    <location>
        <begin position="439"/>
        <end position="516"/>
    </location>
</feature>
<dbReference type="CDD" id="cd07355">
    <property type="entry name" value="HN_L-delphilin-R2_like"/>
    <property type="match status" value="1"/>
</dbReference>
<keyword evidence="4" id="KW-0770">Synapse</keyword>
<dbReference type="CDD" id="cd06743">
    <property type="entry name" value="PDZ1_L-delphilin-like"/>
    <property type="match status" value="1"/>
</dbReference>
<dbReference type="Gene3D" id="2.30.42.10">
    <property type="match status" value="2"/>
</dbReference>
<organism evidence="13 14">
    <name type="scientific">Ovis aries</name>
    <name type="common">Sheep</name>
    <dbReference type="NCBI Taxonomy" id="9940"/>
    <lineage>
        <taxon>Eukaryota</taxon>
        <taxon>Metazoa</taxon>
        <taxon>Chordata</taxon>
        <taxon>Craniata</taxon>
        <taxon>Vertebrata</taxon>
        <taxon>Euteleostomi</taxon>
        <taxon>Mammalia</taxon>
        <taxon>Eutheria</taxon>
        <taxon>Laurasiatheria</taxon>
        <taxon>Artiodactyla</taxon>
        <taxon>Ruminantia</taxon>
        <taxon>Pecora</taxon>
        <taxon>Bovidae</taxon>
        <taxon>Caprinae</taxon>
        <taxon>Ovis</taxon>
    </lineage>
</organism>
<keyword evidence="6" id="KW-0628">Postsynaptic cell membrane</keyword>
<evidence type="ECO:0000256" key="7">
    <source>
        <dbReference type="ARBA" id="ARBA00034100"/>
    </source>
</evidence>
<evidence type="ECO:0000256" key="5">
    <source>
        <dbReference type="ARBA" id="ARBA00023136"/>
    </source>
</evidence>
<comment type="caution">
    <text evidence="13">The sequence shown here is derived from an EMBL/GenBank/DDBJ whole genome shotgun (WGS) entry which is preliminary data.</text>
</comment>
<feature type="region of interest" description="Disordered" evidence="10">
    <location>
        <begin position="780"/>
        <end position="842"/>
    </location>
</feature>
<feature type="compositionally biased region" description="Low complexity" evidence="10">
    <location>
        <begin position="402"/>
        <end position="412"/>
    </location>
</feature>
<dbReference type="Proteomes" id="UP000664991">
    <property type="component" value="Unassembled WGS sequence"/>
</dbReference>
<feature type="region of interest" description="Disordered" evidence="10">
    <location>
        <begin position="635"/>
        <end position="663"/>
    </location>
</feature>
<feature type="region of interest" description="Disordered" evidence="10">
    <location>
        <begin position="385"/>
        <end position="437"/>
    </location>
</feature>
<dbReference type="GO" id="GO:0045211">
    <property type="term" value="C:postsynaptic membrane"/>
    <property type="evidence" value="ECO:0007669"/>
    <property type="project" value="UniProtKB-SubCell"/>
</dbReference>